<evidence type="ECO:0000256" key="1">
    <source>
        <dbReference type="ARBA" id="ARBA00022670"/>
    </source>
</evidence>
<evidence type="ECO:0000313" key="6">
    <source>
        <dbReference type="EMBL" id="MDO5986318.1"/>
    </source>
</evidence>
<dbReference type="SUPFAM" id="SSF82171">
    <property type="entry name" value="DPP6 N-terminal domain-like"/>
    <property type="match status" value="1"/>
</dbReference>
<keyword evidence="3" id="KW-0720">Serine protease</keyword>
<keyword evidence="7" id="KW-1185">Reference proteome</keyword>
<dbReference type="PANTHER" id="PTHR42776">
    <property type="entry name" value="SERINE PEPTIDASE S9 FAMILY MEMBER"/>
    <property type="match status" value="1"/>
</dbReference>
<proteinExistence type="predicted"/>
<gene>
    <name evidence="6" type="ORF">Q4Q39_02775</name>
</gene>
<dbReference type="PRINTS" id="PR00862">
    <property type="entry name" value="PROLIGOPTASE"/>
</dbReference>
<dbReference type="Gene3D" id="2.120.10.30">
    <property type="entry name" value="TolB, C-terminal domain"/>
    <property type="match status" value="1"/>
</dbReference>
<evidence type="ECO:0000313" key="7">
    <source>
        <dbReference type="Proteomes" id="UP001176891"/>
    </source>
</evidence>
<dbReference type="Gene3D" id="2.130.10.10">
    <property type="entry name" value="YVTN repeat-like/Quinoprotein amine dehydrogenase"/>
    <property type="match status" value="1"/>
</dbReference>
<dbReference type="Pfam" id="PF00326">
    <property type="entry name" value="Peptidase_S9"/>
    <property type="match status" value="1"/>
</dbReference>
<name>A0ABT8WXW2_9FLAO</name>
<accession>A0ABT8WXW2</accession>
<organism evidence="6 7">
    <name type="scientific">Flavivirga amylovorans</name>
    <dbReference type="NCBI Taxonomy" id="870486"/>
    <lineage>
        <taxon>Bacteria</taxon>
        <taxon>Pseudomonadati</taxon>
        <taxon>Bacteroidota</taxon>
        <taxon>Flavobacteriia</taxon>
        <taxon>Flavobacteriales</taxon>
        <taxon>Flavobacteriaceae</taxon>
        <taxon>Flavivirga</taxon>
    </lineage>
</organism>
<evidence type="ECO:0000259" key="5">
    <source>
        <dbReference type="Pfam" id="PF02897"/>
    </source>
</evidence>
<feature type="domain" description="Peptidase S9 prolyl oligopeptidase catalytic" evidence="4">
    <location>
        <begin position="415"/>
        <end position="628"/>
    </location>
</feature>
<dbReference type="GO" id="GO:0016787">
    <property type="term" value="F:hydrolase activity"/>
    <property type="evidence" value="ECO:0007669"/>
    <property type="project" value="UniProtKB-KW"/>
</dbReference>
<evidence type="ECO:0000256" key="2">
    <source>
        <dbReference type="ARBA" id="ARBA00022801"/>
    </source>
</evidence>
<dbReference type="InterPro" id="IPR011042">
    <property type="entry name" value="6-blade_b-propeller_TolB-like"/>
</dbReference>
<dbReference type="InterPro" id="IPR023302">
    <property type="entry name" value="Pept_S9A_N"/>
</dbReference>
<sequence length="648" mass="72611">MNKLVTLVLLVLFISCKKEKQTKEVALNLKEYTIEQFMDNEAVGGGSFSPDKSKLLVSSNRSGIYNMYTVPSSGGDFTPITTSDSSSVFGISYFPNDERMLYRADGNGDEIYHIYLRDIDGTITELTPDEGARASFYGWSHDGKSFIYGSNKRDKRYMDVYEMTVEDLSSKLIYQNDKGYSFNAISSDKNLLALSKTINTNDSDIFIYNRTDKSLTKVNENQSSNSAEDFSLDSKTLYYTTDDGAEFSYVMKYNIATGERKKVLERSWDVSGIYFTHNEKYMVSFINEDAKNVIEIMDMASGKNLELPDFQNGSITSVGISRDETMMRMYVGGSNSPSNLFIYNLASKELHQLTDVLNKDIDANHLVTAKVIRYKSFDGVEIPAIYYLPHQASAEDKVPALVLVHGGPGGQSRQNFNSLTQYLVNHGYAVLAVNNRGSSGYGKTFFQMDDLNHGEKDLQDCVEGKNWLASQPQIDASKIGIMGGSYGGYMTMAALTYTPEEFAVGVNIFGVTNWLRTLKSIPPWWESFKEALYKELGNPHTADSVRLRKISPLFHTDKVTKPLIVLQGAKDPRVLQVESDEIVAGVRKNGIPVEYVLFEDEGHGFVKKENQIEAYSSILNFLDTYLKKENAPVDGEIPVKEIEAETES</sequence>
<keyword evidence="2 6" id="KW-0378">Hydrolase</keyword>
<comment type="caution">
    <text evidence="6">The sequence shown here is derived from an EMBL/GenBank/DDBJ whole genome shotgun (WGS) entry which is preliminary data.</text>
</comment>
<keyword evidence="1" id="KW-0645">Protease</keyword>
<dbReference type="InterPro" id="IPR002470">
    <property type="entry name" value="Peptidase_S9A"/>
</dbReference>
<dbReference type="Pfam" id="PF02897">
    <property type="entry name" value="Peptidase_S9_N"/>
    <property type="match status" value="1"/>
</dbReference>
<dbReference type="RefSeq" id="WP_303280838.1">
    <property type="nucleotide sequence ID" value="NZ_BAABCZ010000016.1"/>
</dbReference>
<dbReference type="PROSITE" id="PS51257">
    <property type="entry name" value="PROKAR_LIPOPROTEIN"/>
    <property type="match status" value="1"/>
</dbReference>
<dbReference type="EMBL" id="JAUOEM010000001">
    <property type="protein sequence ID" value="MDO5986318.1"/>
    <property type="molecule type" value="Genomic_DNA"/>
</dbReference>
<evidence type="ECO:0000256" key="3">
    <source>
        <dbReference type="ARBA" id="ARBA00022825"/>
    </source>
</evidence>
<reference evidence="6" key="1">
    <citation type="submission" date="2023-07" db="EMBL/GenBank/DDBJ databases">
        <title>Two novel species in the genus Flavivirga.</title>
        <authorList>
            <person name="Kwon K."/>
        </authorList>
    </citation>
    <scope>NUCLEOTIDE SEQUENCE</scope>
    <source>
        <strain evidence="6">KACC 14157</strain>
    </source>
</reference>
<dbReference type="SUPFAM" id="SSF53474">
    <property type="entry name" value="alpha/beta-Hydrolases"/>
    <property type="match status" value="1"/>
</dbReference>
<dbReference type="InterPro" id="IPR001375">
    <property type="entry name" value="Peptidase_S9_cat"/>
</dbReference>
<dbReference type="InterPro" id="IPR029058">
    <property type="entry name" value="AB_hydrolase_fold"/>
</dbReference>
<dbReference type="Gene3D" id="3.40.50.1820">
    <property type="entry name" value="alpha/beta hydrolase"/>
    <property type="match status" value="1"/>
</dbReference>
<dbReference type="Proteomes" id="UP001176891">
    <property type="component" value="Unassembled WGS sequence"/>
</dbReference>
<dbReference type="PANTHER" id="PTHR42776:SF27">
    <property type="entry name" value="DIPEPTIDYL PEPTIDASE FAMILY MEMBER 6"/>
    <property type="match status" value="1"/>
</dbReference>
<dbReference type="InterPro" id="IPR015943">
    <property type="entry name" value="WD40/YVTN_repeat-like_dom_sf"/>
</dbReference>
<evidence type="ECO:0000259" key="4">
    <source>
        <dbReference type="Pfam" id="PF00326"/>
    </source>
</evidence>
<dbReference type="EC" id="3.4.-.-" evidence="6"/>
<protein>
    <submittedName>
        <fullName evidence="6">S9 family peptidase</fullName>
        <ecNumber evidence="6">3.4.-.-</ecNumber>
    </submittedName>
</protein>
<feature type="domain" description="Peptidase S9A N-terminal" evidence="5">
    <location>
        <begin position="90"/>
        <end position="354"/>
    </location>
</feature>